<dbReference type="InterPro" id="IPR012317">
    <property type="entry name" value="Poly(ADP-ribose)pol_cat_dom"/>
</dbReference>
<dbReference type="PANTHER" id="PTHR24123">
    <property type="entry name" value="ANKYRIN REPEAT-CONTAINING"/>
    <property type="match status" value="1"/>
</dbReference>
<gene>
    <name evidence="15" type="ORF">MCOR_15164</name>
</gene>
<dbReference type="SUPFAM" id="SSF48403">
    <property type="entry name" value="Ankyrin repeat"/>
    <property type="match status" value="5"/>
</dbReference>
<keyword evidence="5" id="KW-0677">Repeat</keyword>
<dbReference type="Pfam" id="PF05406">
    <property type="entry name" value="WGR"/>
    <property type="match status" value="1"/>
</dbReference>
<evidence type="ECO:0000256" key="9">
    <source>
        <dbReference type="PROSITE-ProRule" id="PRU00023"/>
    </source>
</evidence>
<evidence type="ECO:0000259" key="12">
    <source>
        <dbReference type="PROSITE" id="PS51059"/>
    </source>
</evidence>
<feature type="region of interest" description="Disordered" evidence="11">
    <location>
        <begin position="224"/>
        <end position="324"/>
    </location>
</feature>
<evidence type="ECO:0000313" key="15">
    <source>
        <dbReference type="EMBL" id="CAC5379063.1"/>
    </source>
</evidence>
<dbReference type="Pfam" id="PF00023">
    <property type="entry name" value="Ank"/>
    <property type="match status" value="1"/>
</dbReference>
<evidence type="ECO:0000259" key="13">
    <source>
        <dbReference type="PROSITE" id="PS51060"/>
    </source>
</evidence>
<dbReference type="InterPro" id="IPR008893">
    <property type="entry name" value="WGR_domain"/>
</dbReference>
<dbReference type="SMART" id="SM00248">
    <property type="entry name" value="ANK"/>
    <property type="match status" value="27"/>
</dbReference>
<dbReference type="InterPro" id="IPR051165">
    <property type="entry name" value="Multifunctional_ANK_Repeat"/>
</dbReference>
<evidence type="ECO:0000256" key="3">
    <source>
        <dbReference type="ARBA" id="ARBA00022679"/>
    </source>
</evidence>
<dbReference type="InterPro" id="IPR004102">
    <property type="entry name" value="Poly(ADP-ribose)pol_reg_dom"/>
</dbReference>
<evidence type="ECO:0000256" key="6">
    <source>
        <dbReference type="ARBA" id="ARBA00023027"/>
    </source>
</evidence>
<dbReference type="Gene3D" id="3.90.228.10">
    <property type="match status" value="1"/>
</dbReference>
<feature type="repeat" description="ANK" evidence="9">
    <location>
        <begin position="681"/>
        <end position="713"/>
    </location>
</feature>
<evidence type="ECO:0000256" key="5">
    <source>
        <dbReference type="ARBA" id="ARBA00022737"/>
    </source>
</evidence>
<reference evidence="15 16" key="1">
    <citation type="submission" date="2020-06" db="EMBL/GenBank/DDBJ databases">
        <authorList>
            <person name="Li R."/>
            <person name="Bekaert M."/>
        </authorList>
    </citation>
    <scope>NUCLEOTIDE SEQUENCE [LARGE SCALE GENOMIC DNA]</scope>
    <source>
        <strain evidence="16">wild</strain>
    </source>
</reference>
<feature type="region of interest" description="Disordered" evidence="11">
    <location>
        <begin position="1"/>
        <end position="120"/>
    </location>
</feature>
<dbReference type="Pfam" id="PF02877">
    <property type="entry name" value="PARP_reg"/>
    <property type="match status" value="1"/>
</dbReference>
<dbReference type="Proteomes" id="UP000507470">
    <property type="component" value="Unassembled WGS sequence"/>
</dbReference>
<comment type="subcellular location">
    <subcellularLocation>
        <location evidence="1">Nucleus</location>
    </subcellularLocation>
</comment>
<name>A0A6J8B6F0_MYTCO</name>
<dbReference type="Gene3D" id="1.20.142.10">
    <property type="entry name" value="Poly(ADP-ribose) polymerase, regulatory domain"/>
    <property type="match status" value="1"/>
</dbReference>
<feature type="repeat" description="ANK" evidence="9">
    <location>
        <begin position="1251"/>
        <end position="1288"/>
    </location>
</feature>
<dbReference type="SUPFAM" id="SSF47587">
    <property type="entry name" value="Domain of poly(ADP-ribose) polymerase"/>
    <property type="match status" value="1"/>
</dbReference>
<dbReference type="InterPro" id="IPR036930">
    <property type="entry name" value="WGR_dom_sf"/>
</dbReference>
<dbReference type="GO" id="GO:0003950">
    <property type="term" value="F:NAD+ poly-ADP-ribosyltransferase activity"/>
    <property type="evidence" value="ECO:0007669"/>
    <property type="project" value="UniProtKB-UniRule"/>
</dbReference>
<dbReference type="Pfam" id="PF00644">
    <property type="entry name" value="PARP"/>
    <property type="match status" value="1"/>
</dbReference>
<evidence type="ECO:0000256" key="7">
    <source>
        <dbReference type="ARBA" id="ARBA00023043"/>
    </source>
</evidence>
<keyword evidence="16" id="KW-1185">Reference proteome</keyword>
<dbReference type="Pfam" id="PF13637">
    <property type="entry name" value="Ank_4"/>
    <property type="match status" value="1"/>
</dbReference>
<keyword evidence="7 9" id="KW-0040">ANK repeat</keyword>
<evidence type="ECO:0000259" key="14">
    <source>
        <dbReference type="PROSITE" id="PS51977"/>
    </source>
</evidence>
<feature type="repeat" description="ANK" evidence="9">
    <location>
        <begin position="1577"/>
        <end position="1610"/>
    </location>
</feature>
<dbReference type="Gene3D" id="1.25.40.20">
    <property type="entry name" value="Ankyrin repeat-containing domain"/>
    <property type="match status" value="8"/>
</dbReference>
<dbReference type="SUPFAM" id="SSF56399">
    <property type="entry name" value="ADP-ribosylation"/>
    <property type="match status" value="1"/>
</dbReference>
<feature type="domain" description="WGR" evidence="14">
    <location>
        <begin position="2004"/>
        <end position="2105"/>
    </location>
</feature>
<protein>
    <recommendedName>
        <fullName evidence="10">Poly [ADP-ribose] polymerase</fullName>
        <shortName evidence="10">PARP</shortName>
        <ecNumber evidence="10">2.4.2.-</ecNumber>
    </recommendedName>
</protein>
<accession>A0A6J8B6F0</accession>
<feature type="domain" description="PARP alpha-helical" evidence="13">
    <location>
        <begin position="2129"/>
        <end position="2266"/>
    </location>
</feature>
<keyword evidence="3 10" id="KW-0808">Transferase</keyword>
<dbReference type="GO" id="GO:0005634">
    <property type="term" value="C:nucleus"/>
    <property type="evidence" value="ECO:0007669"/>
    <property type="project" value="UniProtKB-SubCell"/>
</dbReference>
<sequence>MQHKSMTELSLEGFRTRDRDSTFRQGVPLSDRLRIKLLLPNSVMDKSKEPDAEKTVEKKKEPSPGTSDKQTGSSKKSKRQKTVVAPIEPRTPLKRQRAPVERFQSPAEELPTPKPKTPHHDDVEVVYKKGVFLAVRGDEETFYLCRTQQNVFSNTKKFKIQWLDMDEATKHYKFDFLDSTDIECVLTNIKMDRVARETYTLPDSEKKRIEMILTKAIRKEKGMPIDDIDIVPENEVGDEEDEEETEDDEDWEDEPTTKKQKMSKSKTTPPSKKGKSSSKKSTPKTKSDKKEKKDTKKTPKKDGKKEGKSEKKRGPDKNLKPNLKIKVIEKDPLFETKDHVPFISKMSHTKLVFRAVLQNDMELLKQLLEDDQHIYNVQIPKSIADERSPFQMAIENNNIEMMTLLNKDITDKGNKRLKQAPPPVLLEALGTGSYNPVSLGVTFIRKLTASRGSREGNAAFTKEKYIYNSDVLNQAMLKGVKKETIDAYINTLPINQQGHMKNSLRNSLELAVMRGHLELAGAIIKENKDGHGYNFLHIDVLTKTTEDLPATIRADSVRKKPGDQSMMTPLHCACINPNKKYLERLLSIEPDINLEDKKGRKPIHYAATCQGTGPLEVLLKKGASPFDVTRRKCTPLFYACTARRAENADVLLKRAKTDKGGAGDAFTEKFGVGGINRPNWESICPIHVAAEGGDVELLKILLKHGVDVNKPLSASKNKLSPLMIAASKGNLEMVRLLVQNGAVIEQLDKYKRTALTHAVMNGSVTVASYLLYLGSDPNHADSSGNTLVHYAAAYGWYFVLKLLVNEGGADPKIANDWKLTPVGVAFMKGHMGLVDFLLKMPGVDINFKNDTGMTLLSIACSSALQKGLEDQVVYLLKKGGDPTITDVNGFNALHHLAANTVSGGHGSKEEVQKMVNDKMDLTVKIAQLLIEAGCQPTHKTDNRQTAITLAIVQANIRLITYLVEKGGAISAEKNQQGDNPLHLLAKMCMKNDMATLVKTLNTENVPVEIKENGLTEKMEVDGDNDKALDLRAPENNVPKPSLKKEMSKARPEYMKLMASDVNHNGFTPLLVACEQYATFKRNKMDNEEFQAALKNGRDFIKAVLNLSGANPSQTVQKKYFEGLEPENESQKYASYGKFSAVHFMVKACSDNKEEGCNGLNLILSYKPDLEQKNLSGETPLSLAVKLNSLCSVEILLQAKANPNVTYIVEKVADDKIVEAPVLHSATKSKSVEIVDRLLAAGAQADGRNSKTKRTCLHLAVSDRGDEVKGVQIMSSLLNSGADVNAVDSEKHSALHLSVNSNSGSSDSSTDYEEVLIKKGANIFQKCSSNRMPIHYVFKKIESPELKTAIDPIDLLSLLTRTMKDQQIDETDCNLQTPLHLAAYRGATICCLHLIKRKAVVDKKDIDGNTPLSFSVSNKHDSCAIILIQNGANVKNNVVFSPKDKPEPDKNKKPLWRWKPLVLPEVTPEKKTYTIFQEAIQKELQGVAHMVIDASGNLDSRVIEAALRVNQFNVVLRLLRKINDRSQLQILNDQQQNLFHVLALHTEPGTPGVVDSLQLKVAQMLYDKGVPLNQTDENGCTPLHYAALTHQQYDLAKFFVEKDTALDLNRKDKFDRTVIAAFFWDHHKVTKLSNLELNTKWLQLFLSKGCSLDILFDLPLPEVPVFDMLSNTLSNYFTTACEYRISPLIFAINFCEVGILRFLLENGASSNFADNRGLTPLMHAVKKNDLVMVKILLNSTYKSDGSQSKSEKTKMSRQLSRNVFAITQIDEEEEDNEDENEEEDDAQDEQDDEDMDDEDNEEEEEAAEDDDHDTDHVDEDEEEEDENNEDDNEISPESFPSLTSQPSKSLSEEEKKSDEEFETVEKTSGVKLNATDSQGWTAVHHLVCPLDYGTFDNEEILFVLAHVGADIQTKDNAGLSPLDHALIRGATQLARRLQILSGVEDSKLEKPVFPSIEVKDSLPVPLSVDYKTDSEEYLKSIQDKDMDVDEENKCEVDRCCEYRKVGEVVMDDSQKIPYDVTLSKVDVSFGTWGMYNFYKMQVVHQKAQDLYILFTRWGRIGEDGQFQHTPFQKKSEAITEFGKIFRSKTGNYWSNVKLFEKQPKKYRLVETDRSYAQPTKIDFKLQTDIPSKLPKFVQDLVKEMSSIKMMEAAINKEGFNYSLMPFGRLKRETLIEARKVLAEIGGHVKKLEKINSDYSMTHTEKNVQMQELGEKIAKLSNSYYHCIPQQNYVFDKIQPICDKDSYKQQLKHLSNLLDIECAEKIVIGAQSKMSSMNSLDYIYQAVGCKIQLLTEDCAESQYILKYIHASCKENHVHAIYKLSRPGEDTTIRSLNMENHKLLWHGSSMSNFISILHRGLLVAPPEIPMRGALFGEGLYTSDAFFKCQMYSYNANPSSNTRLALLCQVALGKTCEVDTVDDMETDLTDSDYQCKHVDGNKIPNKDFDVTLPYGAVMPLGQLQNNPKKENWRSFRMPYREYIVNDASQVCLRYLVEFSTITSRK</sequence>
<evidence type="ECO:0000256" key="1">
    <source>
        <dbReference type="ARBA" id="ARBA00004123"/>
    </source>
</evidence>
<feature type="domain" description="PARP catalytic" evidence="12">
    <location>
        <begin position="2276"/>
        <end position="2501"/>
    </location>
</feature>
<dbReference type="GO" id="GO:0016779">
    <property type="term" value="F:nucleotidyltransferase activity"/>
    <property type="evidence" value="ECO:0007669"/>
    <property type="project" value="UniProtKB-KW"/>
</dbReference>
<evidence type="ECO:0000256" key="10">
    <source>
        <dbReference type="RuleBase" id="RU362114"/>
    </source>
</evidence>
<feature type="repeat" description="ANK" evidence="9">
    <location>
        <begin position="717"/>
        <end position="749"/>
    </location>
</feature>
<dbReference type="Pfam" id="PF12796">
    <property type="entry name" value="Ank_2"/>
    <property type="match status" value="6"/>
</dbReference>
<feature type="compositionally biased region" description="Acidic residues" evidence="11">
    <location>
        <begin position="226"/>
        <end position="254"/>
    </location>
</feature>
<dbReference type="InterPro" id="IPR002110">
    <property type="entry name" value="Ankyrin_rpt"/>
</dbReference>
<feature type="compositionally biased region" description="Basic and acidic residues" evidence="11">
    <location>
        <begin position="285"/>
        <end position="319"/>
    </location>
</feature>
<proteinExistence type="predicted"/>
<feature type="repeat" description="ANK" evidence="9">
    <location>
        <begin position="565"/>
        <end position="597"/>
    </location>
</feature>
<organism evidence="15 16">
    <name type="scientific">Mytilus coruscus</name>
    <name type="common">Sea mussel</name>
    <dbReference type="NCBI Taxonomy" id="42192"/>
    <lineage>
        <taxon>Eukaryota</taxon>
        <taxon>Metazoa</taxon>
        <taxon>Spiralia</taxon>
        <taxon>Lophotrochozoa</taxon>
        <taxon>Mollusca</taxon>
        <taxon>Bivalvia</taxon>
        <taxon>Autobranchia</taxon>
        <taxon>Pteriomorphia</taxon>
        <taxon>Mytilida</taxon>
        <taxon>Mytiloidea</taxon>
        <taxon>Mytilidae</taxon>
        <taxon>Mytilinae</taxon>
        <taxon>Mytilus</taxon>
    </lineage>
</organism>
<dbReference type="PROSITE" id="PS50297">
    <property type="entry name" value="ANK_REP_REGION"/>
    <property type="match status" value="4"/>
</dbReference>
<dbReference type="PROSITE" id="PS51059">
    <property type="entry name" value="PARP_CATALYTIC"/>
    <property type="match status" value="1"/>
</dbReference>
<evidence type="ECO:0000313" key="16">
    <source>
        <dbReference type="Proteomes" id="UP000507470"/>
    </source>
</evidence>
<keyword evidence="4" id="KW-0548">Nucleotidyltransferase</keyword>
<dbReference type="EMBL" id="CACVKT020002619">
    <property type="protein sequence ID" value="CAC5379063.1"/>
    <property type="molecule type" value="Genomic_DNA"/>
</dbReference>
<dbReference type="PROSITE" id="PS50088">
    <property type="entry name" value="ANK_REPEAT"/>
    <property type="match status" value="9"/>
</dbReference>
<feature type="compositionally biased region" description="Basic and acidic residues" evidence="11">
    <location>
        <begin position="45"/>
        <end position="62"/>
    </location>
</feature>
<evidence type="ECO:0000256" key="8">
    <source>
        <dbReference type="ARBA" id="ARBA00023242"/>
    </source>
</evidence>
<feature type="compositionally biased region" description="Basic residues" evidence="11">
    <location>
        <begin position="272"/>
        <end position="283"/>
    </location>
</feature>
<feature type="repeat" description="ANK" evidence="9">
    <location>
        <begin position="1406"/>
        <end position="1433"/>
    </location>
</feature>
<feature type="compositionally biased region" description="Acidic residues" evidence="11">
    <location>
        <begin position="1768"/>
        <end position="1833"/>
    </location>
</feature>
<dbReference type="EC" id="2.4.2.-" evidence="10"/>
<feature type="repeat" description="ANK" evidence="9">
    <location>
        <begin position="1175"/>
        <end position="1207"/>
    </location>
</feature>
<feature type="repeat" description="ANK" evidence="9">
    <location>
        <begin position="750"/>
        <end position="782"/>
    </location>
</feature>
<keyword evidence="8" id="KW-0539">Nucleus</keyword>
<dbReference type="CDD" id="cd07997">
    <property type="entry name" value="WGR_PARP"/>
    <property type="match status" value="1"/>
</dbReference>
<dbReference type="SUPFAM" id="SSF142921">
    <property type="entry name" value="WGR domain-like"/>
    <property type="match status" value="1"/>
</dbReference>
<dbReference type="InterPro" id="IPR036616">
    <property type="entry name" value="Poly(ADP-ribose)pol_reg_dom_sf"/>
</dbReference>
<evidence type="ECO:0000256" key="11">
    <source>
        <dbReference type="SAM" id="MobiDB-lite"/>
    </source>
</evidence>
<keyword evidence="2 10" id="KW-0328">Glycosyltransferase</keyword>
<dbReference type="OrthoDB" id="2017365at2759"/>
<feature type="compositionally biased region" description="Polar residues" evidence="11">
    <location>
        <begin position="64"/>
        <end position="74"/>
    </location>
</feature>
<dbReference type="PROSITE" id="PS51060">
    <property type="entry name" value="PARP_ALPHA_HD"/>
    <property type="match status" value="1"/>
</dbReference>
<dbReference type="PANTHER" id="PTHR24123:SF141">
    <property type="entry name" value="ANKYRIN 2, ISOFORM U"/>
    <property type="match status" value="1"/>
</dbReference>
<dbReference type="InterPro" id="IPR036770">
    <property type="entry name" value="Ankyrin_rpt-contain_sf"/>
</dbReference>
<feature type="region of interest" description="Disordered" evidence="11">
    <location>
        <begin position="1741"/>
        <end position="1869"/>
    </location>
</feature>
<dbReference type="SMART" id="SM00773">
    <property type="entry name" value="WGR"/>
    <property type="match status" value="1"/>
</dbReference>
<evidence type="ECO:0000256" key="2">
    <source>
        <dbReference type="ARBA" id="ARBA00022676"/>
    </source>
</evidence>
<keyword evidence="6 10" id="KW-0520">NAD</keyword>
<feature type="repeat" description="ANK" evidence="9">
    <location>
        <begin position="1682"/>
        <end position="1714"/>
    </location>
</feature>
<dbReference type="Gene3D" id="2.20.140.10">
    <property type="entry name" value="WGR domain"/>
    <property type="match status" value="1"/>
</dbReference>
<dbReference type="PROSITE" id="PS51977">
    <property type="entry name" value="WGR"/>
    <property type="match status" value="1"/>
</dbReference>
<evidence type="ECO:0000256" key="4">
    <source>
        <dbReference type="ARBA" id="ARBA00022695"/>
    </source>
</evidence>